<dbReference type="RefSeq" id="WP_374833006.1">
    <property type="nucleotide sequence ID" value="NZ_JBHEEZ010000020.1"/>
</dbReference>
<comment type="caution">
    <text evidence="1">The sequence shown here is derived from an EMBL/GenBank/DDBJ whole genome shotgun (WGS) entry which is preliminary data.</text>
</comment>
<protein>
    <submittedName>
        <fullName evidence="1">Uncharacterized protein</fullName>
    </submittedName>
</protein>
<proteinExistence type="predicted"/>
<keyword evidence="2" id="KW-1185">Reference proteome</keyword>
<accession>A0ABV9H346</accession>
<reference evidence="2" key="1">
    <citation type="journal article" date="2019" name="Int. J. Syst. Evol. Microbiol.">
        <title>The Global Catalogue of Microorganisms (GCM) 10K type strain sequencing project: providing services to taxonomists for standard genome sequencing and annotation.</title>
        <authorList>
            <consortium name="The Broad Institute Genomics Platform"/>
            <consortium name="The Broad Institute Genome Sequencing Center for Infectious Disease"/>
            <person name="Wu L."/>
            <person name="Ma J."/>
        </authorList>
    </citation>
    <scope>NUCLEOTIDE SEQUENCE [LARGE SCALE GENOMIC DNA]</scope>
    <source>
        <strain evidence="2">CGMCC 1.15731</strain>
    </source>
</reference>
<dbReference type="Proteomes" id="UP001596042">
    <property type="component" value="Unassembled WGS sequence"/>
</dbReference>
<evidence type="ECO:0000313" key="2">
    <source>
        <dbReference type="Proteomes" id="UP001596042"/>
    </source>
</evidence>
<sequence length="66" mass="7278">MMEPTEYPVEKVNRLARELSQALDEWMEGEFMAVILPKSRSNGHSVQFGGIDAQKQAIAVMAAQAA</sequence>
<organism evidence="1 2">
    <name type="scientific">Daeguia caeni</name>
    <dbReference type="NCBI Taxonomy" id="439612"/>
    <lineage>
        <taxon>Bacteria</taxon>
        <taxon>Pseudomonadati</taxon>
        <taxon>Pseudomonadota</taxon>
        <taxon>Alphaproteobacteria</taxon>
        <taxon>Hyphomicrobiales</taxon>
        <taxon>Brucellaceae</taxon>
        <taxon>Daeguia</taxon>
    </lineage>
</organism>
<gene>
    <name evidence="1" type="ORF">ACFO1V_03160</name>
</gene>
<name>A0ABV9H346_9HYPH</name>
<dbReference type="EMBL" id="JBHSEL010000031">
    <property type="protein sequence ID" value="MFC4624234.1"/>
    <property type="molecule type" value="Genomic_DNA"/>
</dbReference>
<evidence type="ECO:0000313" key="1">
    <source>
        <dbReference type="EMBL" id="MFC4624234.1"/>
    </source>
</evidence>